<keyword evidence="2" id="KW-0479">Metal-binding</keyword>
<gene>
    <name evidence="6" type="ORF">LCGC14_0109710</name>
</gene>
<comment type="caution">
    <text evidence="6">The sequence shown here is derived from an EMBL/GenBank/DDBJ whole genome shotgun (WGS) entry which is preliminary data.</text>
</comment>
<evidence type="ECO:0000256" key="4">
    <source>
        <dbReference type="ARBA" id="ARBA00022833"/>
    </source>
</evidence>
<evidence type="ECO:0000256" key="3">
    <source>
        <dbReference type="ARBA" id="ARBA00022801"/>
    </source>
</evidence>
<sequence>MSFWFAQDKLLIAGDTLFRRGVGRMDLRGGDYKAIERSIRQRLYSLDEEAIVATGHGPDTLLAEKMCEHPFIRA</sequence>
<dbReference type="InterPro" id="IPR001279">
    <property type="entry name" value="Metallo-B-lactamas"/>
</dbReference>
<reference evidence="6" key="1">
    <citation type="journal article" date="2015" name="Nature">
        <title>Complex archaea that bridge the gap between prokaryotes and eukaryotes.</title>
        <authorList>
            <person name="Spang A."/>
            <person name="Saw J.H."/>
            <person name="Jorgensen S.L."/>
            <person name="Zaremba-Niedzwiedzka K."/>
            <person name="Martijn J."/>
            <person name="Lind A.E."/>
            <person name="van Eijk R."/>
            <person name="Schleper C."/>
            <person name="Guy L."/>
            <person name="Ettema T.J."/>
        </authorList>
    </citation>
    <scope>NUCLEOTIDE SEQUENCE</scope>
</reference>
<name>A0A0F9YCA9_9ZZZZ</name>
<dbReference type="InterPro" id="IPR051453">
    <property type="entry name" value="MBL_Glyoxalase_II"/>
</dbReference>
<dbReference type="GO" id="GO:0016787">
    <property type="term" value="F:hydrolase activity"/>
    <property type="evidence" value="ECO:0007669"/>
    <property type="project" value="UniProtKB-KW"/>
</dbReference>
<dbReference type="SUPFAM" id="SSF56281">
    <property type="entry name" value="Metallo-hydrolase/oxidoreductase"/>
    <property type="match status" value="1"/>
</dbReference>
<evidence type="ECO:0000313" key="6">
    <source>
        <dbReference type="EMBL" id="KKO02109.1"/>
    </source>
</evidence>
<evidence type="ECO:0000256" key="2">
    <source>
        <dbReference type="ARBA" id="ARBA00022723"/>
    </source>
</evidence>
<dbReference type="PANTHER" id="PTHR46233">
    <property type="entry name" value="HYDROXYACYLGLUTATHIONE HYDROLASE GLOC"/>
    <property type="match status" value="1"/>
</dbReference>
<keyword evidence="3" id="KW-0378">Hydrolase</keyword>
<accession>A0A0F9YCA9</accession>
<organism evidence="6">
    <name type="scientific">marine sediment metagenome</name>
    <dbReference type="NCBI Taxonomy" id="412755"/>
    <lineage>
        <taxon>unclassified sequences</taxon>
        <taxon>metagenomes</taxon>
        <taxon>ecological metagenomes</taxon>
    </lineage>
</organism>
<dbReference type="Pfam" id="PF00753">
    <property type="entry name" value="Lactamase_B"/>
    <property type="match status" value="1"/>
</dbReference>
<protein>
    <recommendedName>
        <fullName evidence="5">Metallo-beta-lactamase domain-containing protein</fullName>
    </recommendedName>
</protein>
<keyword evidence="4" id="KW-0862">Zinc</keyword>
<dbReference type="PANTHER" id="PTHR46233:SF3">
    <property type="entry name" value="HYDROXYACYLGLUTATHIONE HYDROLASE GLOC"/>
    <property type="match status" value="1"/>
</dbReference>
<dbReference type="GO" id="GO:0046872">
    <property type="term" value="F:metal ion binding"/>
    <property type="evidence" value="ECO:0007669"/>
    <property type="project" value="UniProtKB-KW"/>
</dbReference>
<evidence type="ECO:0000259" key="5">
    <source>
        <dbReference type="Pfam" id="PF00753"/>
    </source>
</evidence>
<dbReference type="Gene3D" id="3.60.15.10">
    <property type="entry name" value="Ribonuclease Z/Hydroxyacylglutathione hydrolase-like"/>
    <property type="match status" value="1"/>
</dbReference>
<comment type="cofactor">
    <cofactor evidence="1">
        <name>Zn(2+)</name>
        <dbReference type="ChEBI" id="CHEBI:29105"/>
    </cofactor>
</comment>
<proteinExistence type="predicted"/>
<dbReference type="InterPro" id="IPR036866">
    <property type="entry name" value="RibonucZ/Hydroxyglut_hydro"/>
</dbReference>
<evidence type="ECO:0000256" key="1">
    <source>
        <dbReference type="ARBA" id="ARBA00001947"/>
    </source>
</evidence>
<dbReference type="CDD" id="cd06262">
    <property type="entry name" value="metallo-hydrolase-like_MBL-fold"/>
    <property type="match status" value="1"/>
</dbReference>
<dbReference type="AlphaFoldDB" id="A0A0F9YCA9"/>
<dbReference type="EMBL" id="LAZR01000032">
    <property type="protein sequence ID" value="KKO02109.1"/>
    <property type="molecule type" value="Genomic_DNA"/>
</dbReference>
<feature type="domain" description="Metallo-beta-lactamase" evidence="5">
    <location>
        <begin position="2"/>
        <end position="56"/>
    </location>
</feature>